<dbReference type="NCBIfam" id="TIGR00756">
    <property type="entry name" value="PPR"/>
    <property type="match status" value="8"/>
</dbReference>
<dbReference type="EMBL" id="JBBNAG010000012">
    <property type="protein sequence ID" value="KAK9089601.1"/>
    <property type="molecule type" value="Genomic_DNA"/>
</dbReference>
<dbReference type="FunFam" id="1.25.40.10:FF:000125">
    <property type="entry name" value="Pentatricopeptide repeat-containing protein"/>
    <property type="match status" value="1"/>
</dbReference>
<dbReference type="InterPro" id="IPR002885">
    <property type="entry name" value="PPR_rpt"/>
</dbReference>
<dbReference type="InterPro" id="IPR011990">
    <property type="entry name" value="TPR-like_helical_dom_sf"/>
</dbReference>
<evidence type="ECO:0000256" key="2">
    <source>
        <dbReference type="PROSITE-ProRule" id="PRU00708"/>
    </source>
</evidence>
<dbReference type="PANTHER" id="PTHR47926:SF499">
    <property type="entry name" value="PENTATRICOPEPTIDE REPEAT-CONTAINING PROTEIN"/>
    <property type="match status" value="1"/>
</dbReference>
<proteinExistence type="predicted"/>
<feature type="repeat" description="PPR" evidence="2">
    <location>
        <begin position="239"/>
        <end position="269"/>
    </location>
</feature>
<dbReference type="AlphaFoldDB" id="A0AAP0EAE8"/>
<dbReference type="Pfam" id="PF20431">
    <property type="entry name" value="E_motif"/>
    <property type="match status" value="1"/>
</dbReference>
<dbReference type="FunFam" id="1.25.40.10:FF:000184">
    <property type="entry name" value="Pentatricopeptide repeat-containing protein, chloroplastic"/>
    <property type="match status" value="1"/>
</dbReference>
<dbReference type="Pfam" id="PF01535">
    <property type="entry name" value="PPR"/>
    <property type="match status" value="1"/>
</dbReference>
<accession>A0AAP0EAE8</accession>
<keyword evidence="1" id="KW-0677">Repeat</keyword>
<dbReference type="PROSITE" id="PS51375">
    <property type="entry name" value="PPR"/>
    <property type="match status" value="6"/>
</dbReference>
<organism evidence="3 4">
    <name type="scientific">Stephania cephalantha</name>
    <dbReference type="NCBI Taxonomy" id="152367"/>
    <lineage>
        <taxon>Eukaryota</taxon>
        <taxon>Viridiplantae</taxon>
        <taxon>Streptophyta</taxon>
        <taxon>Embryophyta</taxon>
        <taxon>Tracheophyta</taxon>
        <taxon>Spermatophyta</taxon>
        <taxon>Magnoliopsida</taxon>
        <taxon>Ranunculales</taxon>
        <taxon>Menispermaceae</taxon>
        <taxon>Menispermoideae</taxon>
        <taxon>Cissampelideae</taxon>
        <taxon>Stephania</taxon>
    </lineage>
</organism>
<dbReference type="PANTHER" id="PTHR47926">
    <property type="entry name" value="PENTATRICOPEPTIDE REPEAT-CONTAINING PROTEIN"/>
    <property type="match status" value="1"/>
</dbReference>
<dbReference type="SUPFAM" id="SSF48452">
    <property type="entry name" value="TPR-like"/>
    <property type="match status" value="1"/>
</dbReference>
<dbReference type="GO" id="GO:0009451">
    <property type="term" value="P:RNA modification"/>
    <property type="evidence" value="ECO:0007669"/>
    <property type="project" value="InterPro"/>
</dbReference>
<feature type="repeat" description="PPR" evidence="2">
    <location>
        <begin position="176"/>
        <end position="210"/>
    </location>
</feature>
<dbReference type="Proteomes" id="UP001419268">
    <property type="component" value="Unassembled WGS sequence"/>
</dbReference>
<evidence type="ECO:0000256" key="1">
    <source>
        <dbReference type="ARBA" id="ARBA00022737"/>
    </source>
</evidence>
<name>A0AAP0EAE8_9MAGN</name>
<feature type="repeat" description="PPR" evidence="2">
    <location>
        <begin position="340"/>
        <end position="370"/>
    </location>
</feature>
<gene>
    <name evidence="3" type="ORF">Scep_028683</name>
</gene>
<feature type="repeat" description="PPR" evidence="2">
    <location>
        <begin position="75"/>
        <end position="109"/>
    </location>
</feature>
<reference evidence="3 4" key="1">
    <citation type="submission" date="2024-01" db="EMBL/GenBank/DDBJ databases">
        <title>Genome assemblies of Stephania.</title>
        <authorList>
            <person name="Yang L."/>
        </authorList>
    </citation>
    <scope>NUCLEOTIDE SEQUENCE [LARGE SCALE GENOMIC DNA]</scope>
    <source>
        <strain evidence="3">JXDWG</strain>
        <tissue evidence="3">Leaf</tissue>
    </source>
</reference>
<dbReference type="InterPro" id="IPR046848">
    <property type="entry name" value="E_motif"/>
</dbReference>
<keyword evidence="4" id="KW-1185">Reference proteome</keyword>
<evidence type="ECO:0000313" key="3">
    <source>
        <dbReference type="EMBL" id="KAK9089601.1"/>
    </source>
</evidence>
<comment type="caution">
    <text evidence="3">The sequence shown here is derived from an EMBL/GenBank/DDBJ whole genome shotgun (WGS) entry which is preliminary data.</text>
</comment>
<sequence length="587" mass="65481">MTLPSRSHLVLKNPLLSLLQRSKSTSQILQIHAQLITNSLISDAFAVSRLVAALTSNALNMSYADTLFAQIPNPHTFIWNSMIRGHVQSLNFEEAFRVFDRMRKSGVVGDNHSYTFVIKACGLMMGVGEGREVHGEVVKRGFDEDLFVRNCLVGMYCRFGELGLALIVFDEFCERDLVSWNTMINGYVGVGEMGKARELFDEMPDRDVVSWTMMIEGYGKKVGCVSRARELFNEMPERDIVAWNSMIDVYAGVGDMDNAHELFRLMPERNVITWSIMIDRNVRHGNSKAALDLFREMLCEGVIPDKVSVVGAVQACAQLGAVDQGRWIHIYMGKSKIGTDVVVQTALVDMYMKCGCVDEASALFDSMSERSVVSWNVMIVGLGINGFGESALKLFHQMEALGVVMDDLTFLGVLSACNHSGLVTEGLQIFDEMRHSYGIEPKEEHYSCLVDLLGRAGQLHEIQDIIATHLPEHSNAALWGSLLAACRTHRNLSLAEMSSERLLDVKADDSGAYVLLSNIYAEEGRWEDVLSTRKLFSDRGMEKEIGTSAIEVDAGVHEFFNNDRSHCLIEEIRSVVWNLSKTMVSSL</sequence>
<dbReference type="Pfam" id="PF13041">
    <property type="entry name" value="PPR_2"/>
    <property type="match status" value="4"/>
</dbReference>
<dbReference type="GO" id="GO:0048731">
    <property type="term" value="P:system development"/>
    <property type="evidence" value="ECO:0007669"/>
    <property type="project" value="UniProtKB-ARBA"/>
</dbReference>
<evidence type="ECO:0000313" key="4">
    <source>
        <dbReference type="Proteomes" id="UP001419268"/>
    </source>
</evidence>
<dbReference type="InterPro" id="IPR046960">
    <property type="entry name" value="PPR_At4g14850-like_plant"/>
</dbReference>
<dbReference type="GO" id="GO:0003723">
    <property type="term" value="F:RNA binding"/>
    <property type="evidence" value="ECO:0007669"/>
    <property type="project" value="InterPro"/>
</dbReference>
<feature type="repeat" description="PPR" evidence="2">
    <location>
        <begin position="371"/>
        <end position="405"/>
    </location>
</feature>
<feature type="repeat" description="PPR" evidence="2">
    <location>
        <begin position="270"/>
        <end position="304"/>
    </location>
</feature>
<evidence type="ECO:0008006" key="5">
    <source>
        <dbReference type="Google" id="ProtNLM"/>
    </source>
</evidence>
<protein>
    <recommendedName>
        <fullName evidence="5">Chlororespiratory reduction 4</fullName>
    </recommendedName>
</protein>
<dbReference type="Gene3D" id="1.25.40.10">
    <property type="entry name" value="Tetratricopeptide repeat domain"/>
    <property type="match status" value="3"/>
</dbReference>